<dbReference type="SUPFAM" id="SSF64288">
    <property type="entry name" value="Chorismate lyase-like"/>
    <property type="match status" value="1"/>
</dbReference>
<dbReference type="InterPro" id="IPR050679">
    <property type="entry name" value="Bact_HTH_transcr_reg"/>
</dbReference>
<evidence type="ECO:0000259" key="1">
    <source>
        <dbReference type="SMART" id="SM00866"/>
    </source>
</evidence>
<evidence type="ECO:0000313" key="2">
    <source>
        <dbReference type="EMBL" id="TDW26406.1"/>
    </source>
</evidence>
<organism evidence="2 3">
    <name type="scientific">Breznakia blatticola</name>
    <dbReference type="NCBI Taxonomy" id="1754012"/>
    <lineage>
        <taxon>Bacteria</taxon>
        <taxon>Bacillati</taxon>
        <taxon>Bacillota</taxon>
        <taxon>Erysipelotrichia</taxon>
        <taxon>Erysipelotrichales</taxon>
        <taxon>Erysipelotrichaceae</taxon>
        <taxon>Breznakia</taxon>
    </lineage>
</organism>
<dbReference type="Proteomes" id="UP000294743">
    <property type="component" value="Unassembled WGS sequence"/>
</dbReference>
<accession>A0A4R8A6W6</accession>
<comment type="caution">
    <text evidence="2">The sequence shown here is derived from an EMBL/GenBank/DDBJ whole genome shotgun (WGS) entry which is preliminary data.</text>
</comment>
<dbReference type="GO" id="GO:0003677">
    <property type="term" value="F:DNA binding"/>
    <property type="evidence" value="ECO:0007669"/>
    <property type="project" value="InterPro"/>
</dbReference>
<protein>
    <submittedName>
        <fullName evidence="2">UTRA domain-containing protein</fullName>
    </submittedName>
</protein>
<dbReference type="InterPro" id="IPR011663">
    <property type="entry name" value="UTRA"/>
</dbReference>
<dbReference type="EMBL" id="SODD01000001">
    <property type="protein sequence ID" value="TDW26406.1"/>
    <property type="molecule type" value="Genomic_DNA"/>
</dbReference>
<dbReference type="RefSeq" id="WP_134167410.1">
    <property type="nucleotide sequence ID" value="NZ_SODD01000001.1"/>
</dbReference>
<sequence length="174" mass="19876">MRNDDVHIVKELDKFSSVTHAILAQGLTFTYKILICEVQEANRRISKQLGLSLASKVFCLKKVRIVEGKPRSIETTYVDYRKVPGIETADFSNQSFYDKIKQDYGLESTKSEEEIFIVDANASEKELLELAEDETEVLMIKGKAYTEDDVAPLECFELIALPSFYHFRSVSAYE</sequence>
<name>A0A4R8A6W6_9FIRM</name>
<dbReference type="PANTHER" id="PTHR44846:SF1">
    <property type="entry name" value="MANNOSYL-D-GLYCERATE TRANSPORT_METABOLISM SYSTEM REPRESSOR MNGR-RELATED"/>
    <property type="match status" value="1"/>
</dbReference>
<dbReference type="AlphaFoldDB" id="A0A4R8A6W6"/>
<dbReference type="PANTHER" id="PTHR44846">
    <property type="entry name" value="MANNOSYL-D-GLYCERATE TRANSPORT/METABOLISM SYSTEM REPRESSOR MNGR-RELATED"/>
    <property type="match status" value="1"/>
</dbReference>
<reference evidence="2 3" key="1">
    <citation type="submission" date="2019-03" db="EMBL/GenBank/DDBJ databases">
        <title>Genomic Encyclopedia of Type Strains, Phase IV (KMG-IV): sequencing the most valuable type-strain genomes for metagenomic binning, comparative biology and taxonomic classification.</title>
        <authorList>
            <person name="Goeker M."/>
        </authorList>
    </citation>
    <scope>NUCLEOTIDE SEQUENCE [LARGE SCALE GENOMIC DNA]</scope>
    <source>
        <strain evidence="2 3">DSM 28867</strain>
    </source>
</reference>
<feature type="domain" description="UbiC transcription regulator-associated" evidence="1">
    <location>
        <begin position="24"/>
        <end position="166"/>
    </location>
</feature>
<proteinExistence type="predicted"/>
<dbReference type="Pfam" id="PF07702">
    <property type="entry name" value="UTRA"/>
    <property type="match status" value="1"/>
</dbReference>
<gene>
    <name evidence="2" type="ORF">EDD63_101121</name>
</gene>
<evidence type="ECO:0000313" key="3">
    <source>
        <dbReference type="Proteomes" id="UP000294743"/>
    </source>
</evidence>
<keyword evidence="3" id="KW-1185">Reference proteome</keyword>
<dbReference type="Gene3D" id="3.40.1410.10">
    <property type="entry name" value="Chorismate lyase-like"/>
    <property type="match status" value="1"/>
</dbReference>
<dbReference type="GO" id="GO:0045892">
    <property type="term" value="P:negative regulation of DNA-templated transcription"/>
    <property type="evidence" value="ECO:0007669"/>
    <property type="project" value="TreeGrafter"/>
</dbReference>
<dbReference type="OrthoDB" id="1642272at2"/>
<dbReference type="InterPro" id="IPR028978">
    <property type="entry name" value="Chorismate_lyase_/UTRA_dom_sf"/>
</dbReference>
<dbReference type="SMART" id="SM00866">
    <property type="entry name" value="UTRA"/>
    <property type="match status" value="1"/>
</dbReference>